<keyword evidence="8" id="KW-0614">Plasmid</keyword>
<keyword evidence="3" id="KW-0731">Sigma factor</keyword>
<evidence type="ECO:0000256" key="4">
    <source>
        <dbReference type="ARBA" id="ARBA00023125"/>
    </source>
</evidence>
<dbReference type="Gene3D" id="1.10.1740.10">
    <property type="match status" value="1"/>
</dbReference>
<dbReference type="InterPro" id="IPR032428">
    <property type="entry name" value="TrfB"/>
</dbReference>
<dbReference type="InterPro" id="IPR014284">
    <property type="entry name" value="RNA_pol_sigma-70_dom"/>
</dbReference>
<geneLocation type="plasmid" evidence="8">
    <name>unnamed1</name>
</geneLocation>
<evidence type="ECO:0000259" key="7">
    <source>
        <dbReference type="Pfam" id="PF16509"/>
    </source>
</evidence>
<dbReference type="Pfam" id="PF16509">
    <property type="entry name" value="KORA"/>
    <property type="match status" value="1"/>
</dbReference>
<dbReference type="Proteomes" id="UP001351900">
    <property type="component" value="Unassembled WGS sequence"/>
</dbReference>
<dbReference type="InterPro" id="IPR013325">
    <property type="entry name" value="RNA_pol_sigma_r2"/>
</dbReference>
<evidence type="ECO:0000256" key="3">
    <source>
        <dbReference type="ARBA" id="ARBA00023082"/>
    </source>
</evidence>
<dbReference type="PANTHER" id="PTHR43133:SF8">
    <property type="entry name" value="RNA POLYMERASE SIGMA FACTOR HI_1459-RELATED"/>
    <property type="match status" value="1"/>
</dbReference>
<dbReference type="PANTHER" id="PTHR43133">
    <property type="entry name" value="RNA POLYMERASE ECF-TYPE SIGMA FACTO"/>
    <property type="match status" value="1"/>
</dbReference>
<accession>A0ABU7V9N0</accession>
<dbReference type="Pfam" id="PF04542">
    <property type="entry name" value="Sigma70_r2"/>
    <property type="match status" value="1"/>
</dbReference>
<proteinExistence type="inferred from homology"/>
<dbReference type="InterPro" id="IPR013324">
    <property type="entry name" value="RNA_pol_sigma_r3/r4-like"/>
</dbReference>
<dbReference type="InterPro" id="IPR039425">
    <property type="entry name" value="RNA_pol_sigma-70-like"/>
</dbReference>
<organism evidence="8 9">
    <name type="scientific">Microbacterium schleiferi</name>
    <dbReference type="NCBI Taxonomy" id="69362"/>
    <lineage>
        <taxon>Bacteria</taxon>
        <taxon>Bacillati</taxon>
        <taxon>Actinomycetota</taxon>
        <taxon>Actinomycetes</taxon>
        <taxon>Micrococcales</taxon>
        <taxon>Microbacteriaceae</taxon>
        <taxon>Microbacterium</taxon>
    </lineage>
</organism>
<evidence type="ECO:0000259" key="6">
    <source>
        <dbReference type="Pfam" id="PF04542"/>
    </source>
</evidence>
<name>A0ABU7V9N0_9MICO</name>
<dbReference type="EMBL" id="JAZHOV010000012">
    <property type="protein sequence ID" value="MEF2256370.1"/>
    <property type="molecule type" value="Genomic_DNA"/>
</dbReference>
<dbReference type="NCBIfam" id="TIGR02937">
    <property type="entry name" value="sigma70-ECF"/>
    <property type="match status" value="1"/>
</dbReference>
<evidence type="ECO:0000313" key="8">
    <source>
        <dbReference type="EMBL" id="MEF2256370.1"/>
    </source>
</evidence>
<evidence type="ECO:0000256" key="5">
    <source>
        <dbReference type="ARBA" id="ARBA00023163"/>
    </source>
</evidence>
<dbReference type="InterPro" id="IPR053721">
    <property type="entry name" value="Fimbrial_Adhesin_Reg"/>
</dbReference>
<evidence type="ECO:0000256" key="2">
    <source>
        <dbReference type="ARBA" id="ARBA00023015"/>
    </source>
</evidence>
<evidence type="ECO:0000256" key="1">
    <source>
        <dbReference type="ARBA" id="ARBA00010641"/>
    </source>
</evidence>
<dbReference type="RefSeq" id="WP_331792426.1">
    <property type="nucleotide sequence ID" value="NZ_BAAAUO010000014.1"/>
</dbReference>
<keyword evidence="9" id="KW-1185">Reference proteome</keyword>
<comment type="caution">
    <text evidence="8">The sequence shown here is derived from an EMBL/GenBank/DDBJ whole genome shotgun (WGS) entry which is preliminary data.</text>
</comment>
<keyword evidence="2" id="KW-0805">Transcription regulation</keyword>
<keyword evidence="4" id="KW-0238">DNA-binding</keyword>
<protein>
    <submittedName>
        <fullName evidence="8">Sigma-70 family RNA polymerase sigma factor</fullName>
    </submittedName>
</protein>
<dbReference type="SUPFAM" id="SSF88946">
    <property type="entry name" value="Sigma2 domain of RNA polymerase sigma factors"/>
    <property type="match status" value="1"/>
</dbReference>
<dbReference type="Gene3D" id="1.10.10.2690">
    <property type="match status" value="1"/>
</dbReference>
<reference evidence="8 9" key="1">
    <citation type="submission" date="2024-01" db="EMBL/GenBank/DDBJ databases">
        <title>the genome sequence of strain Microbacterium schleiferi NBRC 15075.</title>
        <authorList>
            <person name="Ding Y."/>
            <person name="Zhang G."/>
        </authorList>
    </citation>
    <scope>NUCLEOTIDE SEQUENCE [LARGE SCALE GENOMIC DNA]</scope>
    <source>
        <strain evidence="8 9">NBRC 15075</strain>
        <plasmid evidence="8">unnamed1</plasmid>
    </source>
</reference>
<feature type="domain" description="TrfB transcriptional repressor protein" evidence="7">
    <location>
        <begin position="113"/>
        <end position="162"/>
    </location>
</feature>
<comment type="similarity">
    <text evidence="1">Belongs to the sigma-70 factor family. ECF subfamily.</text>
</comment>
<evidence type="ECO:0000313" key="9">
    <source>
        <dbReference type="Proteomes" id="UP001351900"/>
    </source>
</evidence>
<dbReference type="SUPFAM" id="SSF88659">
    <property type="entry name" value="Sigma3 and sigma4 domains of RNA polymerase sigma factors"/>
    <property type="match status" value="1"/>
</dbReference>
<sequence>MSDASIDWAALYQKHRKAMFGAAREVLRGSGRVDLAEDAVQNAMVSLMQSPPTEAPRSWEALLVATAKRRALDMATSAYMSRRAPLSEDVPETDHVVVEDEVLERLETLAVARAVLARRDDRTRTVFREVVVFDRPRAEVAAELGVTPPRISQIVTEVLAEIRAAVEKGG</sequence>
<feature type="domain" description="RNA polymerase sigma-70 region 2" evidence="6">
    <location>
        <begin position="11"/>
        <end position="76"/>
    </location>
</feature>
<gene>
    <name evidence="8" type="ORF">V2V91_14695</name>
</gene>
<dbReference type="InterPro" id="IPR007627">
    <property type="entry name" value="RNA_pol_sigma70_r2"/>
</dbReference>
<keyword evidence="5" id="KW-0804">Transcription</keyword>